<feature type="binding site" evidence="8">
    <location>
        <position position="177"/>
    </location>
    <ligand>
        <name>substrate</name>
    </ligand>
</feature>
<evidence type="ECO:0000256" key="7">
    <source>
        <dbReference type="ARBA" id="ARBA00051712"/>
    </source>
</evidence>
<gene>
    <name evidence="8" type="primary">dapF</name>
    <name evidence="10" type="ORF">DOFOFD_02330</name>
</gene>
<dbReference type="Pfam" id="PF01678">
    <property type="entry name" value="DAP_epimerase"/>
    <property type="match status" value="2"/>
</dbReference>
<comment type="caution">
    <text evidence="10">The sequence shown here is derived from an EMBL/GenBank/DDBJ whole genome shotgun (WGS) entry which is preliminary data.</text>
</comment>
<feature type="binding site" evidence="8">
    <location>
        <position position="147"/>
    </location>
    <ligand>
        <name>substrate</name>
    </ligand>
</feature>
<feature type="active site" description="Proton donor" evidence="8">
    <location>
        <position position="75"/>
    </location>
</feature>
<dbReference type="InterPro" id="IPR018510">
    <property type="entry name" value="DAP_epimerase_AS"/>
</dbReference>
<feature type="binding site" evidence="8">
    <location>
        <begin position="205"/>
        <end position="206"/>
    </location>
    <ligand>
        <name>substrate</name>
    </ligand>
</feature>
<feature type="site" description="Could be important to modulate the pK values of the two catalytic cysteine residues" evidence="8">
    <location>
        <position position="195"/>
    </location>
</feature>
<reference evidence="10 11" key="1">
    <citation type="submission" date="2023-10" db="EMBL/GenBank/DDBJ databases">
        <title>Sorlinia euscelidii gen. nov., sp. nov., an acetic acid bacteria isolated from the gut of Euscelidius variegatus emitter.</title>
        <authorList>
            <person name="Michoud G."/>
            <person name="Marasco R."/>
            <person name="Seferji K."/>
            <person name="Gonella E."/>
            <person name="Garuglieri E."/>
            <person name="Alma A."/>
            <person name="Mapelli F."/>
            <person name="Borin S."/>
            <person name="Daffonchio D."/>
            <person name="Crotti E."/>
        </authorList>
    </citation>
    <scope>NUCLEOTIDE SEQUENCE [LARGE SCALE GENOMIC DNA]</scope>
    <source>
        <strain evidence="10 11">EV16P</strain>
    </source>
</reference>
<dbReference type="EMBL" id="JAWJZY010000001">
    <property type="protein sequence ID" value="MEE8657852.1"/>
    <property type="molecule type" value="Genomic_DNA"/>
</dbReference>
<evidence type="ECO:0000256" key="2">
    <source>
        <dbReference type="ARBA" id="ARBA00010219"/>
    </source>
</evidence>
<evidence type="ECO:0000256" key="1">
    <source>
        <dbReference type="ARBA" id="ARBA00005196"/>
    </source>
</evidence>
<feature type="binding site" evidence="8">
    <location>
        <position position="13"/>
    </location>
    <ligand>
        <name>substrate</name>
    </ligand>
</feature>
<evidence type="ECO:0000256" key="8">
    <source>
        <dbReference type="HAMAP-Rule" id="MF_00197"/>
    </source>
</evidence>
<dbReference type="NCBIfam" id="TIGR00652">
    <property type="entry name" value="DapF"/>
    <property type="match status" value="1"/>
</dbReference>
<comment type="pathway">
    <text evidence="1 8">Amino-acid biosynthesis; L-lysine biosynthesis via DAP pathway; DL-2,6-diaminopimelate from LL-2,6-diaminopimelate: step 1/1.</text>
</comment>
<evidence type="ECO:0000313" key="10">
    <source>
        <dbReference type="EMBL" id="MEE8657852.1"/>
    </source>
</evidence>
<feature type="binding site" evidence="8">
    <location>
        <begin position="76"/>
        <end position="77"/>
    </location>
    <ligand>
        <name>substrate</name>
    </ligand>
</feature>
<comment type="subunit">
    <text evidence="8">Homodimer.</text>
</comment>
<organism evidence="10 11">
    <name type="scientific">Sorlinia euscelidii</name>
    <dbReference type="NCBI Taxonomy" id="3081148"/>
    <lineage>
        <taxon>Bacteria</taxon>
        <taxon>Pseudomonadati</taxon>
        <taxon>Pseudomonadota</taxon>
        <taxon>Alphaproteobacteria</taxon>
        <taxon>Acetobacterales</taxon>
        <taxon>Acetobacteraceae</taxon>
        <taxon>Sorlinia</taxon>
    </lineage>
</organism>
<feature type="binding site" evidence="8">
    <location>
        <position position="66"/>
    </location>
    <ligand>
        <name>substrate</name>
    </ligand>
</feature>
<keyword evidence="4 8" id="KW-0028">Amino-acid biosynthesis</keyword>
<dbReference type="PROSITE" id="PS01326">
    <property type="entry name" value="DAP_EPIMERASE"/>
    <property type="match status" value="1"/>
</dbReference>
<feature type="site" description="Could be important to modulate the pK values of the two catalytic cysteine residues" evidence="8">
    <location>
        <position position="149"/>
    </location>
</feature>
<protein>
    <recommendedName>
        <fullName evidence="3 8">Diaminopimelate epimerase</fullName>
        <shortName evidence="8">DAP epimerase</shortName>
        <ecNumber evidence="3 8">5.1.1.7</ecNumber>
    </recommendedName>
    <alternativeName>
        <fullName evidence="8">PLP-independent amino acid racemase</fullName>
    </alternativeName>
</protein>
<dbReference type="InterPro" id="IPR001653">
    <property type="entry name" value="DAP_epimerase_DapF"/>
</dbReference>
<evidence type="ECO:0000256" key="9">
    <source>
        <dbReference type="PROSITE-ProRule" id="PRU10125"/>
    </source>
</evidence>
<dbReference type="PANTHER" id="PTHR31689:SF0">
    <property type="entry name" value="DIAMINOPIMELATE EPIMERASE"/>
    <property type="match status" value="1"/>
</dbReference>
<dbReference type="SUPFAM" id="SSF54506">
    <property type="entry name" value="Diaminopimelate epimerase-like"/>
    <property type="match status" value="1"/>
</dbReference>
<dbReference type="Gene3D" id="3.10.310.10">
    <property type="entry name" value="Diaminopimelate Epimerase, Chain A, domain 1"/>
    <property type="match status" value="2"/>
</dbReference>
<evidence type="ECO:0000256" key="6">
    <source>
        <dbReference type="ARBA" id="ARBA00023235"/>
    </source>
</evidence>
<comment type="function">
    <text evidence="8">Catalyzes the stereoinversion of LL-2,6-diaminopimelate (L,L-DAP) to meso-diaminopimelate (meso-DAP), a precursor of L-lysine and an essential component of the bacterial peptidoglycan.</text>
</comment>
<keyword evidence="5 8" id="KW-0457">Lysine biosynthesis</keyword>
<dbReference type="EC" id="5.1.1.7" evidence="3 8"/>
<dbReference type="Proteomes" id="UP001312908">
    <property type="component" value="Unassembled WGS sequence"/>
</dbReference>
<keyword evidence="11" id="KW-1185">Reference proteome</keyword>
<proteinExistence type="inferred from homology"/>
<dbReference type="HAMAP" id="MF_00197">
    <property type="entry name" value="DAP_epimerase"/>
    <property type="match status" value="1"/>
</dbReference>
<accession>A0ABU7U1W5</accession>
<keyword evidence="6 8" id="KW-0413">Isomerase</keyword>
<comment type="catalytic activity">
    <reaction evidence="7 8">
        <text>(2S,6S)-2,6-diaminopimelate = meso-2,6-diaminopimelate</text>
        <dbReference type="Rhea" id="RHEA:15393"/>
        <dbReference type="ChEBI" id="CHEBI:57609"/>
        <dbReference type="ChEBI" id="CHEBI:57791"/>
        <dbReference type="EC" id="5.1.1.7"/>
    </reaction>
</comment>
<feature type="binding site" evidence="8">
    <location>
        <position position="46"/>
    </location>
    <ligand>
        <name>substrate</name>
    </ligand>
</feature>
<keyword evidence="8" id="KW-0963">Cytoplasm</keyword>
<sequence length="261" mass="27788">MGIRFHKMHGLGNDFIIIDTRHQPLRLSTKLVTQLCDRHFGIGCDQLVLLHEATRKEAAIRVRFFNPDGSEAGACGNASRCVAALMGGAVVLETAAGLLSCDVSDAGKITVDMGPPRLDWAEIPLAYDCDTTSLPIKGAPAACSMGNPHATFFDGVAAAATNGPVLECDPIFPQRANIGFAEIVSRDKMRLRVWERGAGLTLACGSGACAAVVNGVRRGLIDRSCHVMLDGGTLDITYRDDDHVLMTGPASHVFEGEFPLV</sequence>
<evidence type="ECO:0000256" key="4">
    <source>
        <dbReference type="ARBA" id="ARBA00022605"/>
    </source>
</evidence>
<comment type="subcellular location">
    <subcellularLocation>
        <location evidence="8">Cytoplasm</location>
    </subcellularLocation>
</comment>
<dbReference type="PANTHER" id="PTHR31689">
    <property type="entry name" value="DIAMINOPIMELATE EPIMERASE, CHLOROPLASTIC"/>
    <property type="match status" value="1"/>
</dbReference>
<evidence type="ECO:0000256" key="5">
    <source>
        <dbReference type="ARBA" id="ARBA00023154"/>
    </source>
</evidence>
<feature type="active site" description="Proton acceptor" evidence="8">
    <location>
        <position position="204"/>
    </location>
</feature>
<feature type="active site" evidence="9">
    <location>
        <position position="75"/>
    </location>
</feature>
<dbReference type="RefSeq" id="WP_394819081.1">
    <property type="nucleotide sequence ID" value="NZ_JAWJZY010000001.1"/>
</dbReference>
<name>A0ABU7U1W5_9PROT</name>
<evidence type="ECO:0000313" key="11">
    <source>
        <dbReference type="Proteomes" id="UP001312908"/>
    </source>
</evidence>
<evidence type="ECO:0000256" key="3">
    <source>
        <dbReference type="ARBA" id="ARBA00013080"/>
    </source>
</evidence>
<feature type="binding site" evidence="8">
    <location>
        <begin position="195"/>
        <end position="196"/>
    </location>
    <ligand>
        <name>substrate</name>
    </ligand>
</feature>
<comment type="similarity">
    <text evidence="2 8">Belongs to the diaminopimelate epimerase family.</text>
</comment>